<evidence type="ECO:0000313" key="3">
    <source>
        <dbReference type="Proteomes" id="UP000006558"/>
    </source>
</evidence>
<dbReference type="RefSeq" id="WP_011942718.1">
    <property type="nucleotide sequence ID" value="NC_009486.1"/>
</dbReference>
<protein>
    <recommendedName>
        <fullName evidence="4">Periplasmic serine protease</fullName>
    </recommendedName>
</protein>
<dbReference type="KEGG" id="tpt:Tpet_0011"/>
<accession>A5IIL7</accession>
<keyword evidence="1" id="KW-1133">Transmembrane helix</keyword>
<feature type="transmembrane region" description="Helical" evidence="1">
    <location>
        <begin position="6"/>
        <end position="25"/>
    </location>
</feature>
<dbReference type="GO" id="GO:0016020">
    <property type="term" value="C:membrane"/>
    <property type="evidence" value="ECO:0007669"/>
    <property type="project" value="InterPro"/>
</dbReference>
<dbReference type="Pfam" id="PF01972">
    <property type="entry name" value="SDH_protease"/>
    <property type="match status" value="1"/>
</dbReference>
<reference evidence="3" key="1">
    <citation type="submission" date="2007-05" db="EMBL/GenBank/DDBJ databases">
        <title>Complete sequence of Thermotoga petrophila RKU-1.</title>
        <authorList>
            <consortium name="US DOE Joint Genome Institute"/>
            <person name="Copeland A."/>
            <person name="Lucas S."/>
            <person name="Lapidus A."/>
            <person name="Barry K."/>
            <person name="Glavina del Rio T."/>
            <person name="Dalin E."/>
            <person name="Tice H."/>
            <person name="Pitluck S."/>
            <person name="Sims D."/>
            <person name="Brettin T."/>
            <person name="Bruce D."/>
            <person name="Detter J.C."/>
            <person name="Han C."/>
            <person name="Tapia R."/>
            <person name="Schmutz J."/>
            <person name="Larimer F."/>
            <person name="Land M."/>
            <person name="Hauser L."/>
            <person name="Kyrpides N."/>
            <person name="Mikhailova N."/>
            <person name="Nelson K."/>
            <person name="Gogarten J.P."/>
            <person name="Noll K."/>
            <person name="Richardson P."/>
        </authorList>
    </citation>
    <scope>NUCLEOTIDE SEQUENCE [LARGE SCALE GENOMIC DNA]</scope>
    <source>
        <strain evidence="3">ATCC BAA-488 / DSM 13995 / JCM 10881 / RKU-1</strain>
    </source>
</reference>
<sequence length="284" mass="32183">MVDIGTLIFQIFWMIFIFSLITPFLKNSALKSAREALIREIEKKRNSRVITLIHRTESISFLGFPVRRYIDIEDSEEILRAIKLTPSDMPIDLILHTPGGLVLAAEQIARALKMHKGKVTVFVPHYAMSGGTLIALAADEIIMDENAVLGPLDPQIGNMPAPSILAAVKKKDVNEVDDQTLILADIAEKAIRQVKEFVVEILSDKVPKEKAEEIADKLCSGYWTHDYPLNYEKLREMGIQVKTNMPQEIYDLMDLYKQAEPKRPSVNYIPAPYYNRKEMGNGNR</sequence>
<dbReference type="InterPro" id="IPR029045">
    <property type="entry name" value="ClpP/crotonase-like_dom_sf"/>
</dbReference>
<dbReference type="InterPro" id="IPR002825">
    <property type="entry name" value="Pept_S49_ser-pept_pro"/>
</dbReference>
<dbReference type="Proteomes" id="UP000006558">
    <property type="component" value="Chromosome"/>
</dbReference>
<dbReference type="STRING" id="390874.Tpet_0011"/>
<dbReference type="EMBL" id="CP000702">
    <property type="protein sequence ID" value="ABQ46040.1"/>
    <property type="molecule type" value="Genomic_DNA"/>
</dbReference>
<gene>
    <name evidence="2" type="ordered locus">Tpet_0011</name>
</gene>
<dbReference type="PANTHER" id="PTHR35984">
    <property type="entry name" value="PERIPLASMIC SERINE PROTEASE"/>
    <property type="match status" value="1"/>
</dbReference>
<dbReference type="Gene3D" id="3.90.226.10">
    <property type="entry name" value="2-enoyl-CoA Hydratase, Chain A, domain 1"/>
    <property type="match status" value="1"/>
</dbReference>
<keyword evidence="1" id="KW-0812">Transmembrane</keyword>
<proteinExistence type="predicted"/>
<dbReference type="SUPFAM" id="SSF52096">
    <property type="entry name" value="ClpP/crotonase"/>
    <property type="match status" value="1"/>
</dbReference>
<reference evidence="2 3" key="2">
    <citation type="journal article" date="2009" name="Proc. Natl. Acad. Sci. U.S.A.">
        <title>On the chimeric nature, thermophilic origin, and phylogenetic placement of the Thermotogales.</title>
        <authorList>
            <person name="Zhaxybayeva O."/>
            <person name="Swithers K.S."/>
            <person name="Lapierre P."/>
            <person name="Fournier G.P."/>
            <person name="Bickhart D.M."/>
            <person name="DeBoy R.T."/>
            <person name="Nelson K.E."/>
            <person name="Nesbo C.L."/>
            <person name="Doolittle W.F."/>
            <person name="Gogarten J.P."/>
            <person name="Noll K.M."/>
        </authorList>
    </citation>
    <scope>NUCLEOTIDE SEQUENCE [LARGE SCALE GENOMIC DNA]</scope>
    <source>
        <strain evidence="3">ATCC BAA-488 / DSM 13995 / JCM 10881 / RKU-1</strain>
    </source>
</reference>
<keyword evidence="1" id="KW-0472">Membrane</keyword>
<evidence type="ECO:0000313" key="2">
    <source>
        <dbReference type="EMBL" id="ABQ46040.1"/>
    </source>
</evidence>
<evidence type="ECO:0008006" key="4">
    <source>
        <dbReference type="Google" id="ProtNLM"/>
    </source>
</evidence>
<organism evidence="2 3">
    <name type="scientific">Thermotoga petrophila (strain ATCC BAA-488 / DSM 13995 / JCM 10881 / RKU-1)</name>
    <dbReference type="NCBI Taxonomy" id="390874"/>
    <lineage>
        <taxon>Bacteria</taxon>
        <taxon>Thermotogati</taxon>
        <taxon>Thermotogota</taxon>
        <taxon>Thermotogae</taxon>
        <taxon>Thermotogales</taxon>
        <taxon>Thermotogaceae</taxon>
        <taxon>Thermotoga</taxon>
    </lineage>
</organism>
<dbReference type="PANTHER" id="PTHR35984:SF1">
    <property type="entry name" value="PERIPLASMIC SERINE PROTEASE"/>
    <property type="match status" value="1"/>
</dbReference>
<evidence type="ECO:0000256" key="1">
    <source>
        <dbReference type="SAM" id="Phobius"/>
    </source>
</evidence>
<name>A5IIL7_THEP1</name>
<dbReference type="NCBIfam" id="NF047768">
    <property type="entry name" value="Clp_like_SDH"/>
    <property type="match status" value="1"/>
</dbReference>
<dbReference type="eggNOG" id="COG0616">
    <property type="taxonomic scope" value="Bacteria"/>
</dbReference>
<dbReference type="AlphaFoldDB" id="A5IIL7"/>
<dbReference type="HOGENOM" id="CLU_067083_0_0_0"/>